<proteinExistence type="predicted"/>
<evidence type="ECO:0000313" key="1">
    <source>
        <dbReference type="EMBL" id="AQS58480.1"/>
    </source>
</evidence>
<dbReference type="Proteomes" id="UP000189464">
    <property type="component" value="Chromosome"/>
</dbReference>
<dbReference type="OrthoDB" id="1784713at2"/>
<dbReference type="EMBL" id="CP019698">
    <property type="protein sequence ID" value="AQS58480.1"/>
    <property type="molecule type" value="Genomic_DNA"/>
</dbReference>
<reference evidence="1 2" key="1">
    <citation type="journal article" date="2016" name="Int. J. Syst. Evol. Microbiol.">
        <title>Desulfotomaculum ferrireducens sp. nov., a moderately thermophilic sulfate-reducing and dissimilatory Fe(III)-reducing bacterium isolated from compost.</title>
        <authorList>
            <person name="Yang G."/>
            <person name="Guo J."/>
            <person name="Zhuang L."/>
            <person name="Yuan Y."/>
            <person name="Zhou S."/>
        </authorList>
    </citation>
    <scope>NUCLEOTIDE SEQUENCE [LARGE SCALE GENOMIC DNA]</scope>
    <source>
        <strain evidence="1 2">GSS09</strain>
    </source>
</reference>
<protein>
    <recommendedName>
        <fullName evidence="3">Type 4 fimbrial biogenesis protein PilX N-terminal domain-containing protein</fullName>
    </recommendedName>
</protein>
<organism evidence="1 2">
    <name type="scientific">Desulforamulus ferrireducens</name>
    <dbReference type="NCBI Taxonomy" id="1833852"/>
    <lineage>
        <taxon>Bacteria</taxon>
        <taxon>Bacillati</taxon>
        <taxon>Bacillota</taxon>
        <taxon>Clostridia</taxon>
        <taxon>Eubacteriales</taxon>
        <taxon>Peptococcaceae</taxon>
        <taxon>Desulforamulus</taxon>
    </lineage>
</organism>
<name>A0A1S6IUM5_9FIRM</name>
<dbReference type="RefSeq" id="WP_077713435.1">
    <property type="nucleotide sequence ID" value="NZ_CP019698.1"/>
</dbReference>
<accession>A0A1S6IUM5</accession>
<dbReference type="AlphaFoldDB" id="A0A1S6IUM5"/>
<evidence type="ECO:0008006" key="3">
    <source>
        <dbReference type="Google" id="ProtNLM"/>
    </source>
</evidence>
<gene>
    <name evidence="1" type="ORF">B0537_04900</name>
</gene>
<sequence>MLIIKNQQGYAMLLLMVVISFTVLLGSAALSIATENKKADVLGQQQLQCYYVAASGLEHALARATTELNTAQDKLYGMSSGTPLNDYALGAVAGGIYRVSVERIGSREYKFKSVGTLGNNSKYLEAVIQLNNDMDFSRGIWVGGNLMNSDNLWEQLITINSDVTVKGYTNLSGIIINGNLHSDSFVRLRGVKVKGTLTSATSYVDVDNGLLVDRDSGDIIAAGDVTMKGSSGNIISGGLVTVGKDSPGNQSSAGHITSKNGAVINNSNVKNISTEGNITVLSSTVGEILTNGTANIQRSNTSTISARAGISITGISNINGNLYSAEDISAHTTTVQQNVLGNSVFLDDTEVKGYVFAKSGLVQKDNGAVVRGILPPDLTYQYEDYFIYENQNRNISPQVPSFINNFEWYRQHTPEEQIIRLKPGDWEIEINDDPANDKYNLSNMSGVYIIESDYHRPTVHISGRYRGNLVIVVDGDIYVQGDLQPESSTDSIALIANGDVVLGNVGNLLNPYNIRALIYANNNMSIYGAKITGALIVNGDLNILALHIFNYHTDLVNLPFFNKTKPPFTVIRKEKYAVMREES</sequence>
<keyword evidence="2" id="KW-1185">Reference proteome</keyword>
<dbReference type="STRING" id="1833852.B0537_04900"/>
<evidence type="ECO:0000313" key="2">
    <source>
        <dbReference type="Proteomes" id="UP000189464"/>
    </source>
</evidence>
<dbReference type="KEGG" id="dfg:B0537_04900"/>